<reference evidence="4" key="2">
    <citation type="submission" date="2023-01" db="EMBL/GenBank/DDBJ databases">
        <title>Gilvimarinus xylanilyticus HB14 isolated from Caulerpa lentillifera aquaculture base in Hainan, China.</title>
        <authorList>
            <person name="Zhang Y.-J."/>
        </authorList>
    </citation>
    <scope>NUCLEOTIDE SEQUENCE</scope>
    <source>
        <strain evidence="4">HB14</strain>
    </source>
</reference>
<keyword evidence="2" id="KW-0732">Signal</keyword>
<evidence type="ECO:0000256" key="2">
    <source>
        <dbReference type="SAM" id="SignalP"/>
    </source>
</evidence>
<feature type="chain" id="PRO_5040841763" evidence="2">
    <location>
        <begin position="19"/>
        <end position="148"/>
    </location>
</feature>
<evidence type="ECO:0000313" key="5">
    <source>
        <dbReference type="Proteomes" id="UP001139319"/>
    </source>
</evidence>
<keyword evidence="1" id="KW-0175">Coiled coil</keyword>
<reference evidence="4" key="1">
    <citation type="submission" date="2022-05" db="EMBL/GenBank/DDBJ databases">
        <authorList>
            <person name="Sun H.-N."/>
        </authorList>
    </citation>
    <scope>NUCLEOTIDE SEQUENCE</scope>
    <source>
        <strain evidence="4">HB14</strain>
    </source>
</reference>
<gene>
    <name evidence="4" type="ORF">M6D89_14090</name>
</gene>
<feature type="signal peptide" evidence="2">
    <location>
        <begin position="1"/>
        <end position="18"/>
    </location>
</feature>
<dbReference type="RefSeq" id="WP_253968724.1">
    <property type="nucleotide sequence ID" value="NZ_JAMFTH010000005.1"/>
</dbReference>
<name>A0A9X2KUP6_9GAMM</name>
<dbReference type="EMBL" id="JAMFTH010000005">
    <property type="protein sequence ID" value="MCP8900432.1"/>
    <property type="molecule type" value="Genomic_DNA"/>
</dbReference>
<dbReference type="Proteomes" id="UP001139319">
    <property type="component" value="Unassembled WGS sequence"/>
</dbReference>
<dbReference type="AlphaFoldDB" id="A0A9X2KUP6"/>
<proteinExistence type="predicted"/>
<comment type="caution">
    <text evidence="4">The sequence shown here is derived from an EMBL/GenBank/DDBJ whole genome shotgun (WGS) entry which is preliminary data.</text>
</comment>
<evidence type="ECO:0000256" key="1">
    <source>
        <dbReference type="SAM" id="Coils"/>
    </source>
</evidence>
<evidence type="ECO:0000259" key="3">
    <source>
        <dbReference type="Pfam" id="PF09832"/>
    </source>
</evidence>
<accession>A0A9X2KUP6</accession>
<evidence type="ECO:0000313" key="4">
    <source>
        <dbReference type="EMBL" id="MCP8900432.1"/>
    </source>
</evidence>
<feature type="coiled-coil region" evidence="1">
    <location>
        <begin position="120"/>
        <end position="147"/>
    </location>
</feature>
<feature type="domain" description="DUF2059" evidence="3">
    <location>
        <begin position="70"/>
        <end position="128"/>
    </location>
</feature>
<dbReference type="Pfam" id="PF09832">
    <property type="entry name" value="DUF2059"/>
    <property type="match status" value="1"/>
</dbReference>
<sequence>MKKILAVATLALCSGAQAEPVYDLMNLVGSKDQMNQLSGQMVNMMVSANPSLAPYEDVINQWSEKYFTWDAMKDDMAVIYKKYFSDEEIAKLIEFYETPVGKKSIEVMPQLFQEGSQVGMRIAQEHQAELMQMLEEAKNENNEADAAE</sequence>
<organism evidence="4 5">
    <name type="scientific">Gilvimarinus xylanilyticus</name>
    <dbReference type="NCBI Taxonomy" id="2944139"/>
    <lineage>
        <taxon>Bacteria</taxon>
        <taxon>Pseudomonadati</taxon>
        <taxon>Pseudomonadota</taxon>
        <taxon>Gammaproteobacteria</taxon>
        <taxon>Cellvibrionales</taxon>
        <taxon>Cellvibrionaceae</taxon>
        <taxon>Gilvimarinus</taxon>
    </lineage>
</organism>
<protein>
    <submittedName>
        <fullName evidence="4">DUF2059 domain-containing protein</fullName>
    </submittedName>
</protein>
<keyword evidence="5" id="KW-1185">Reference proteome</keyword>
<dbReference type="InterPro" id="IPR018637">
    <property type="entry name" value="DUF2059"/>
</dbReference>